<name>A0A8S2V799_9BILA</name>
<evidence type="ECO:0000256" key="1">
    <source>
        <dbReference type="SAM" id="MobiDB-lite"/>
    </source>
</evidence>
<feature type="compositionally biased region" description="Basic and acidic residues" evidence="1">
    <location>
        <begin position="149"/>
        <end position="166"/>
    </location>
</feature>
<organism evidence="3 4">
    <name type="scientific">Didymodactylos carnosus</name>
    <dbReference type="NCBI Taxonomy" id="1234261"/>
    <lineage>
        <taxon>Eukaryota</taxon>
        <taxon>Metazoa</taxon>
        <taxon>Spiralia</taxon>
        <taxon>Gnathifera</taxon>
        <taxon>Rotifera</taxon>
        <taxon>Eurotatoria</taxon>
        <taxon>Bdelloidea</taxon>
        <taxon>Philodinida</taxon>
        <taxon>Philodinidae</taxon>
        <taxon>Didymodactylos</taxon>
    </lineage>
</organism>
<evidence type="ECO:0000313" key="3">
    <source>
        <dbReference type="EMBL" id="CAF4377858.1"/>
    </source>
</evidence>
<dbReference type="EMBL" id="CAJNOK010045496">
    <property type="protein sequence ID" value="CAF1579158.1"/>
    <property type="molecule type" value="Genomic_DNA"/>
</dbReference>
<protein>
    <submittedName>
        <fullName evidence="3">Uncharacterized protein</fullName>
    </submittedName>
</protein>
<feature type="region of interest" description="Disordered" evidence="1">
    <location>
        <begin position="147"/>
        <end position="173"/>
    </location>
</feature>
<dbReference type="EMBL" id="CAJOBA010068529">
    <property type="protein sequence ID" value="CAF4377858.1"/>
    <property type="molecule type" value="Genomic_DNA"/>
</dbReference>
<evidence type="ECO:0000313" key="4">
    <source>
        <dbReference type="Proteomes" id="UP000682733"/>
    </source>
</evidence>
<dbReference type="Proteomes" id="UP000682733">
    <property type="component" value="Unassembled WGS sequence"/>
</dbReference>
<proteinExistence type="predicted"/>
<dbReference type="Proteomes" id="UP000677228">
    <property type="component" value="Unassembled WGS sequence"/>
</dbReference>
<reference evidence="3" key="1">
    <citation type="submission" date="2021-02" db="EMBL/GenBank/DDBJ databases">
        <authorList>
            <person name="Nowell W R."/>
        </authorList>
    </citation>
    <scope>NUCLEOTIDE SEQUENCE</scope>
</reference>
<accession>A0A8S2V799</accession>
<dbReference type="AlphaFoldDB" id="A0A8S2V799"/>
<feature type="non-terminal residue" evidence="3">
    <location>
        <position position="1"/>
    </location>
</feature>
<comment type="caution">
    <text evidence="3">The sequence shown here is derived from an EMBL/GenBank/DDBJ whole genome shotgun (WGS) entry which is preliminary data.</text>
</comment>
<sequence>SVTTSSVEQKQDKKLNKTINLGNIPNNLNVLVLGKSRSTRSSHKTYHLKTKAADSDDEEDLPGDFGDETAQLLVYYGLHLKMFSSQQEVTLGVHCLVDKAEKLGRFLGWKDAGIFNSKTGTVSTSAYNDDDDESENEAISISELEMDMEGDKENANETPEQNHDVTIDNVSVN</sequence>
<gene>
    <name evidence="2" type="ORF">OVA965_LOCUS40860</name>
    <name evidence="3" type="ORF">TMI583_LOCUS42383</name>
</gene>
<evidence type="ECO:0000313" key="2">
    <source>
        <dbReference type="EMBL" id="CAF1579158.1"/>
    </source>
</evidence>